<comment type="function">
    <text evidence="5">Component of the eukaryotic translation initiation factor 3 (eIF-3) complex, which is involved in protein synthesis of a specialized repertoire of mRNAs and, together with other initiation factors, stimulates binding of mRNA and methionyl-tRNAi to the 40S ribosome. The eIF-3 complex specifically targets and initiates translation of a subset of mRNAs involved in cell proliferation.</text>
</comment>
<dbReference type="InterPro" id="IPR040750">
    <property type="entry name" value="eIF3m_C_helix"/>
</dbReference>
<dbReference type="InterPro" id="IPR027528">
    <property type="entry name" value="eIF3m"/>
</dbReference>
<evidence type="ECO:0000256" key="1">
    <source>
        <dbReference type="ARBA" id="ARBA00008482"/>
    </source>
</evidence>
<evidence type="ECO:0000256" key="3">
    <source>
        <dbReference type="ARBA" id="ARBA00022540"/>
    </source>
</evidence>
<dbReference type="SMART" id="SM00088">
    <property type="entry name" value="PINT"/>
    <property type="match status" value="1"/>
</dbReference>
<dbReference type="AlphaFoldDB" id="A0A167DPF6"/>
<dbReference type="HAMAP" id="MF_03012">
    <property type="entry name" value="eIF3m"/>
    <property type="match status" value="1"/>
</dbReference>
<evidence type="ECO:0000256" key="2">
    <source>
        <dbReference type="ARBA" id="ARBA00022490"/>
    </source>
</evidence>
<comment type="similarity">
    <text evidence="5">Belongs to the eIF-3 subunit M family.</text>
</comment>
<keyword evidence="4 5" id="KW-0648">Protein biosynthesis</keyword>
<organism evidence="7 8">
    <name type="scientific">Sugiyamaella lignohabitans</name>
    <dbReference type="NCBI Taxonomy" id="796027"/>
    <lineage>
        <taxon>Eukaryota</taxon>
        <taxon>Fungi</taxon>
        <taxon>Dikarya</taxon>
        <taxon>Ascomycota</taxon>
        <taxon>Saccharomycotina</taxon>
        <taxon>Dipodascomycetes</taxon>
        <taxon>Dipodascales</taxon>
        <taxon>Trichomonascaceae</taxon>
        <taxon>Sugiyamaella</taxon>
    </lineage>
</organism>
<name>A0A167DPF6_9ASCO</name>
<dbReference type="KEGG" id="slb:AWJ20_1417"/>
<evidence type="ECO:0000313" key="7">
    <source>
        <dbReference type="EMBL" id="ANB13136.1"/>
    </source>
</evidence>
<dbReference type="GO" id="GO:0016282">
    <property type="term" value="C:eukaryotic 43S preinitiation complex"/>
    <property type="evidence" value="ECO:0007669"/>
    <property type="project" value="UniProtKB-UniRule"/>
</dbReference>
<sequence>MTDSTQLNYMIVDGVLGDFVQEIAAYIDKLDPPADEKSSFENYTTGLMESESEDDQARTFLAVAEKSAVLANAPEKEFESAYNLVLHILTFSPNLTEVLPVVLKNLTSSSKAEPLQVLSVLANLFNILPTNSPLRYNVFTSILSFADQTKNIHLLISQLKQLPQWLNDWGVDEANKKDVYYRVSEILASADSEESHKYLLKAVSTLKAGSDESTILSKKLVITYLVAEAVYDFDDIFALEAVQGLQTSEKDVFKLLEIVSNGDYASYKSFTKSSVDSITEEQWIVLEKKVKVLALGSVVYKASQNARTISYKDIAQAIDVSDDEIEEWVIDTIRAGLVEGRLSQNDQEFDIHRASPVGQFGVEQWSTILNRLDTWKASLKDVLDVVRSARENAQRENVGKFRHNNVTA</sequence>
<keyword evidence="2 5" id="KW-0963">Cytoplasm</keyword>
<accession>A0A167DPF6</accession>
<dbReference type="PROSITE" id="PS50250">
    <property type="entry name" value="PCI"/>
    <property type="match status" value="1"/>
</dbReference>
<dbReference type="RefSeq" id="XP_018735613.1">
    <property type="nucleotide sequence ID" value="XM_018878295.1"/>
</dbReference>
<reference evidence="7 8" key="1">
    <citation type="submission" date="2016-02" db="EMBL/GenBank/DDBJ databases">
        <title>Complete genome sequence and transcriptome regulation of the pentose utilising yeast Sugiyamaella lignohabitans.</title>
        <authorList>
            <person name="Bellasio M."/>
            <person name="Peymann A."/>
            <person name="Valli M."/>
            <person name="Sipitzky M."/>
            <person name="Graf A."/>
            <person name="Sauer M."/>
            <person name="Marx H."/>
            <person name="Mattanovich D."/>
        </authorList>
    </citation>
    <scope>NUCLEOTIDE SEQUENCE [LARGE SCALE GENOMIC DNA]</scope>
    <source>
        <strain evidence="7 8">CBS 10342</strain>
    </source>
</reference>
<dbReference type="OrthoDB" id="10267031at2759"/>
<dbReference type="GO" id="GO:0001732">
    <property type="term" value="P:formation of cytoplasmic translation initiation complex"/>
    <property type="evidence" value="ECO:0007669"/>
    <property type="project" value="UniProtKB-UniRule"/>
</dbReference>
<dbReference type="EMBL" id="CP014501">
    <property type="protein sequence ID" value="ANB13136.1"/>
    <property type="molecule type" value="Genomic_DNA"/>
</dbReference>
<evidence type="ECO:0000259" key="6">
    <source>
        <dbReference type="PROSITE" id="PS50250"/>
    </source>
</evidence>
<protein>
    <recommendedName>
        <fullName evidence="5">Eukaryotic translation initiation factor 3 subunit M</fullName>
        <shortName evidence="5">eIF3m</shortName>
    </recommendedName>
</protein>
<proteinExistence type="inferred from homology"/>
<feature type="domain" description="PCI" evidence="6">
    <location>
        <begin position="191"/>
        <end position="356"/>
    </location>
</feature>
<comment type="subunit">
    <text evidence="5">Component of the eukaryotic translation initiation factor 3 (eIF-3) complex.</text>
</comment>
<dbReference type="InterPro" id="IPR000717">
    <property type="entry name" value="PCI_dom"/>
</dbReference>
<evidence type="ECO:0000256" key="5">
    <source>
        <dbReference type="HAMAP-Rule" id="MF_03012"/>
    </source>
</evidence>
<comment type="subcellular location">
    <subcellularLocation>
        <location evidence="5">Cytoplasm</location>
    </subcellularLocation>
</comment>
<dbReference type="GO" id="GO:0003743">
    <property type="term" value="F:translation initiation factor activity"/>
    <property type="evidence" value="ECO:0007669"/>
    <property type="project" value="UniProtKB-UniRule"/>
</dbReference>
<dbReference type="PANTHER" id="PTHR15350:SF2">
    <property type="entry name" value="EUKARYOTIC TRANSLATION INITIATION FACTOR 3 SUBUNIT M"/>
    <property type="match status" value="1"/>
</dbReference>
<dbReference type="InterPro" id="IPR045237">
    <property type="entry name" value="COPS7/eIF3m"/>
</dbReference>
<dbReference type="PANTHER" id="PTHR15350">
    <property type="entry name" value="COP9 SIGNALOSOME COMPLEX SUBUNIT 7/DENDRITIC CELL PROTEIN GA17"/>
    <property type="match status" value="1"/>
</dbReference>
<gene>
    <name evidence="7" type="ORF">AWJ20_1417</name>
</gene>
<dbReference type="GO" id="GO:0033290">
    <property type="term" value="C:eukaryotic 48S preinitiation complex"/>
    <property type="evidence" value="ECO:0007669"/>
    <property type="project" value="UniProtKB-UniRule"/>
</dbReference>
<dbReference type="GeneID" id="30033217"/>
<keyword evidence="8" id="KW-1185">Reference proteome</keyword>
<evidence type="ECO:0000256" key="4">
    <source>
        <dbReference type="ARBA" id="ARBA00022917"/>
    </source>
</evidence>
<dbReference type="GO" id="GO:0071541">
    <property type="term" value="C:eukaryotic translation initiation factor 3 complex, eIF3m"/>
    <property type="evidence" value="ECO:0007669"/>
    <property type="project" value="UniProtKB-UniRule"/>
</dbReference>
<comment type="similarity">
    <text evidence="1">Belongs to the CSN7/EIF3M family. CSN7 subfamily.</text>
</comment>
<dbReference type="Pfam" id="PF01399">
    <property type="entry name" value="PCI"/>
    <property type="match status" value="1"/>
</dbReference>
<dbReference type="Proteomes" id="UP000189580">
    <property type="component" value="Chromosome a"/>
</dbReference>
<evidence type="ECO:0000313" key="8">
    <source>
        <dbReference type="Proteomes" id="UP000189580"/>
    </source>
</evidence>
<keyword evidence="3 5" id="KW-0396">Initiation factor</keyword>
<dbReference type="Pfam" id="PF18005">
    <property type="entry name" value="eIF3m_C_helix"/>
    <property type="match status" value="1"/>
</dbReference>